<evidence type="ECO:0000256" key="2">
    <source>
        <dbReference type="ARBA" id="ARBA00061659"/>
    </source>
</evidence>
<evidence type="ECO:0000313" key="5">
    <source>
        <dbReference type="EMBL" id="KAG9451718.1"/>
    </source>
</evidence>
<dbReference type="Proteomes" id="UP000825729">
    <property type="component" value="Unassembled WGS sequence"/>
</dbReference>
<evidence type="ECO:0008006" key="7">
    <source>
        <dbReference type="Google" id="ProtNLM"/>
    </source>
</evidence>
<dbReference type="FunFam" id="1.25.40.10:FF:000280">
    <property type="entry name" value="Pentatricopeptide repeat-containing protein"/>
    <property type="match status" value="1"/>
</dbReference>
<keyword evidence="6" id="KW-1185">Reference proteome</keyword>
<feature type="repeat" description="PPR" evidence="3">
    <location>
        <begin position="154"/>
        <end position="188"/>
    </location>
</feature>
<evidence type="ECO:0000313" key="6">
    <source>
        <dbReference type="Proteomes" id="UP000825729"/>
    </source>
</evidence>
<evidence type="ECO:0000256" key="4">
    <source>
        <dbReference type="SAM" id="SignalP"/>
    </source>
</evidence>
<comment type="caution">
    <text evidence="5">The sequence shown here is derived from an EMBL/GenBank/DDBJ whole genome shotgun (WGS) entry which is preliminary data.</text>
</comment>
<evidence type="ECO:0000256" key="3">
    <source>
        <dbReference type="PROSITE-ProRule" id="PRU00708"/>
    </source>
</evidence>
<dbReference type="InterPro" id="IPR046960">
    <property type="entry name" value="PPR_At4g14850-like_plant"/>
</dbReference>
<dbReference type="Gene3D" id="1.25.40.10">
    <property type="entry name" value="Tetratricopeptide repeat domain"/>
    <property type="match status" value="3"/>
</dbReference>
<dbReference type="FunFam" id="1.25.40.10:FF:001384">
    <property type="entry name" value="Pentatricopeptide repeat-containing protein mitochondrial"/>
    <property type="match status" value="1"/>
</dbReference>
<comment type="similarity">
    <text evidence="2">Belongs to the PPR family. PCMP-E subfamily.</text>
</comment>
<dbReference type="InterPro" id="IPR002885">
    <property type="entry name" value="PPR_rpt"/>
</dbReference>
<dbReference type="PROSITE" id="PS51375">
    <property type="entry name" value="PPR"/>
    <property type="match status" value="4"/>
</dbReference>
<dbReference type="Pfam" id="PF01535">
    <property type="entry name" value="PPR"/>
    <property type="match status" value="6"/>
</dbReference>
<dbReference type="NCBIfam" id="TIGR00756">
    <property type="entry name" value="PPR"/>
    <property type="match status" value="2"/>
</dbReference>
<dbReference type="InterPro" id="IPR046848">
    <property type="entry name" value="E_motif"/>
</dbReference>
<feature type="repeat" description="PPR" evidence="3">
    <location>
        <begin position="358"/>
        <end position="392"/>
    </location>
</feature>
<feature type="signal peptide" evidence="4">
    <location>
        <begin position="1"/>
        <end position="30"/>
    </location>
</feature>
<dbReference type="EMBL" id="JAINDJ010000003">
    <property type="protein sequence ID" value="KAG9451718.1"/>
    <property type="molecule type" value="Genomic_DNA"/>
</dbReference>
<dbReference type="InterPro" id="IPR011990">
    <property type="entry name" value="TPR-like_helical_dom_sf"/>
</dbReference>
<sequence length="615" mass="69134">MMKCGWRAMVFGVRLTWLKRTFLVDDGTWAQDAEMYIHGRSTWDPLASLSFNHPILLLLENCKTRKQFKQILAQMRFSLYKSMLHLFIYPDKQTLLSLLKVSKSISEGKQVHSHAIVTGFSSHSYIQNSLIKMYSENGDTTLAQQVFEQIPNPDTVSWNILLSAYSKNSWGSEALRLFCKMISLGLVPDEYTMVSLLTACGKMRDLHRGKSVHACIERRKSISGSNLIIGNALLDFYVKCEKLECARKVFDGLDERDIFSWNTIIGGSAKKGELEMAYHFFNKMPYRDLVSWNSLIAGYSQNGSCRAVSELFQSMTKENIRPDAVTVVSLVSSAAELGDVVQGRWIHGWIVRNLIEIDAFVGSALIDMYCKCGCIERALQVFEVVEERDATVWTAMIAGLALHGCGRKALAIFEVMQGHLMPNSVTLVAVLTACSHNGLVDQGLQIFSSMNTKYCIEPAVEHYGCLVDLLARSGRLTEAKEVIDDMPMRPSRSVWGALLNASKAHGNINMAEFAARELQNLEPDREAGFVLLSNMYAACGRWRYSNKIREIMENKGIKKTAGCSWIVVDGVVHEFIAVDKRHYNYLNHFGLLCSSKEWVERFLFLGTGIGVNGHC</sequence>
<organism evidence="5 6">
    <name type="scientific">Aristolochia fimbriata</name>
    <name type="common">White veined hardy Dutchman's pipe vine</name>
    <dbReference type="NCBI Taxonomy" id="158543"/>
    <lineage>
        <taxon>Eukaryota</taxon>
        <taxon>Viridiplantae</taxon>
        <taxon>Streptophyta</taxon>
        <taxon>Embryophyta</taxon>
        <taxon>Tracheophyta</taxon>
        <taxon>Spermatophyta</taxon>
        <taxon>Magnoliopsida</taxon>
        <taxon>Magnoliidae</taxon>
        <taxon>Piperales</taxon>
        <taxon>Aristolochiaceae</taxon>
        <taxon>Aristolochia</taxon>
    </lineage>
</organism>
<evidence type="ECO:0000256" key="1">
    <source>
        <dbReference type="ARBA" id="ARBA00022737"/>
    </source>
</evidence>
<keyword evidence="4" id="KW-0732">Signal</keyword>
<protein>
    <recommendedName>
        <fullName evidence="7">Chlororespiratory reduction 4</fullName>
    </recommendedName>
</protein>
<dbReference type="GO" id="GO:0003723">
    <property type="term" value="F:RNA binding"/>
    <property type="evidence" value="ECO:0007669"/>
    <property type="project" value="InterPro"/>
</dbReference>
<dbReference type="AlphaFoldDB" id="A0AAV7ES93"/>
<dbReference type="Pfam" id="PF13041">
    <property type="entry name" value="PPR_2"/>
    <property type="match status" value="2"/>
</dbReference>
<dbReference type="PANTHER" id="PTHR47926">
    <property type="entry name" value="PENTATRICOPEPTIDE REPEAT-CONTAINING PROTEIN"/>
    <property type="match status" value="1"/>
</dbReference>
<accession>A0AAV7ES93</accession>
<dbReference type="PANTHER" id="PTHR47926:SF492">
    <property type="entry name" value="DYW DOMAIN-CONTAINING PROTEIN"/>
    <property type="match status" value="1"/>
</dbReference>
<keyword evidence="1" id="KW-0677">Repeat</keyword>
<reference evidence="5 6" key="1">
    <citation type="submission" date="2021-07" db="EMBL/GenBank/DDBJ databases">
        <title>The Aristolochia fimbriata genome: insights into angiosperm evolution, floral development and chemical biosynthesis.</title>
        <authorList>
            <person name="Jiao Y."/>
        </authorList>
    </citation>
    <scope>NUCLEOTIDE SEQUENCE [LARGE SCALE GENOMIC DNA]</scope>
    <source>
        <strain evidence="5">IBCAS-2021</strain>
        <tissue evidence="5">Leaf</tissue>
    </source>
</reference>
<feature type="repeat" description="PPR" evidence="3">
    <location>
        <begin position="288"/>
        <end position="322"/>
    </location>
</feature>
<feature type="chain" id="PRO_5043798492" description="Chlororespiratory reduction 4" evidence="4">
    <location>
        <begin position="31"/>
        <end position="615"/>
    </location>
</feature>
<dbReference type="GO" id="GO:0009451">
    <property type="term" value="P:RNA modification"/>
    <property type="evidence" value="ECO:0007669"/>
    <property type="project" value="InterPro"/>
</dbReference>
<gene>
    <name evidence="5" type="ORF">H6P81_004622</name>
</gene>
<proteinExistence type="inferred from homology"/>
<dbReference type="Pfam" id="PF20431">
    <property type="entry name" value="E_motif"/>
    <property type="match status" value="1"/>
</dbReference>
<feature type="repeat" description="PPR" evidence="3">
    <location>
        <begin position="257"/>
        <end position="287"/>
    </location>
</feature>
<name>A0AAV7ES93_ARIFI</name>
<dbReference type="FunFam" id="1.25.40.10:FF:000031">
    <property type="entry name" value="Pentatricopeptide repeat-containing protein mitochondrial"/>
    <property type="match status" value="1"/>
</dbReference>